<sequence>MKVIVVGCTHAGATVITEIMKQHPDTDVTVYERNDNVSFLSCGIALYLQDTVDRLEDMFYETPEHLAELGVNVKIRHDVLKINAKQHQVTVQDLESKRIFTDTYDRLVMTTGSSASVPPLRGVDSSKVLVCKDYHQAQAIKKSAETSRQVTIVGAGYSGIELAEAYANTDHEVTLLQGDNQVLANYIDANMSKEIVALLRKHGVTVQLNTHVNAFHTEGPDNPVQIETSQGDFQSDLVVVCTGFIPNTDLLEGQVTIDRHGAIVTNQWLETSDPTIFAAGDACAAKFNPTDVPTFIPLATNAVQQGRIIAKNLFGHVQHYPGTQATTALRLFDQTLATTGVTLKKALASGADAASATYIGPYRPLFMPKTSEVMIELVYSKVDHRILGAQFYGEYDLTQSANAVSISIQNHNTIEDLAFTDMLFNPFYDQPVNYLNQVAQMAIDQEA</sequence>
<evidence type="ECO:0000256" key="3">
    <source>
        <dbReference type="ARBA" id="ARBA00022630"/>
    </source>
</evidence>
<evidence type="ECO:0000256" key="5">
    <source>
        <dbReference type="ARBA" id="ARBA00023002"/>
    </source>
</evidence>
<dbReference type="SUPFAM" id="SSF51905">
    <property type="entry name" value="FAD/NAD(P)-binding domain"/>
    <property type="match status" value="1"/>
</dbReference>
<reference evidence="11" key="1">
    <citation type="journal article" date="2019" name="Int. J. Syst. Evol. Microbiol.">
        <title>The Global Catalogue of Microorganisms (GCM) 10K type strain sequencing project: providing services to taxonomists for standard genome sequencing and annotation.</title>
        <authorList>
            <consortium name="The Broad Institute Genomics Platform"/>
            <consortium name="The Broad Institute Genome Sequencing Center for Infectious Disease"/>
            <person name="Wu L."/>
            <person name="Ma J."/>
        </authorList>
    </citation>
    <scope>NUCLEOTIDE SEQUENCE [LARGE SCALE GENOMIC DNA]</scope>
    <source>
        <strain evidence="11">CCM 8904</strain>
    </source>
</reference>
<evidence type="ECO:0000256" key="7">
    <source>
        <dbReference type="ARBA" id="ARBA00023284"/>
    </source>
</evidence>
<dbReference type="Pfam" id="PF02852">
    <property type="entry name" value="Pyr_redox_dim"/>
    <property type="match status" value="1"/>
</dbReference>
<dbReference type="Gene3D" id="3.50.50.60">
    <property type="entry name" value="FAD/NAD(P)-binding domain"/>
    <property type="match status" value="2"/>
</dbReference>
<dbReference type="InterPro" id="IPR050260">
    <property type="entry name" value="FAD-bd_OxRdtase"/>
</dbReference>
<dbReference type="PANTHER" id="PTHR43429">
    <property type="entry name" value="PYRIDINE NUCLEOTIDE-DISULFIDE OXIDOREDUCTASE DOMAIN-CONTAINING"/>
    <property type="match status" value="1"/>
</dbReference>
<accession>A0ABW1R9B4</accession>
<dbReference type="Proteomes" id="UP001596289">
    <property type="component" value="Unassembled WGS sequence"/>
</dbReference>
<proteinExistence type="inferred from homology"/>
<dbReference type="InterPro" id="IPR023753">
    <property type="entry name" value="FAD/NAD-binding_dom"/>
</dbReference>
<feature type="domain" description="Pyridine nucleotide-disulphide oxidoreductase dimerisation" evidence="8">
    <location>
        <begin position="332"/>
        <end position="426"/>
    </location>
</feature>
<evidence type="ECO:0000313" key="11">
    <source>
        <dbReference type="Proteomes" id="UP001596289"/>
    </source>
</evidence>
<comment type="caution">
    <text evidence="10">The sequence shown here is derived from an EMBL/GenBank/DDBJ whole genome shotgun (WGS) entry which is preliminary data.</text>
</comment>
<keyword evidence="11" id="KW-1185">Reference proteome</keyword>
<dbReference type="RefSeq" id="WP_125551258.1">
    <property type="nucleotide sequence ID" value="NZ_JBHSSL010000018.1"/>
</dbReference>
<comment type="cofactor">
    <cofactor evidence="1">
        <name>FAD</name>
        <dbReference type="ChEBI" id="CHEBI:57692"/>
    </cofactor>
</comment>
<evidence type="ECO:0000259" key="8">
    <source>
        <dbReference type="Pfam" id="PF02852"/>
    </source>
</evidence>
<dbReference type="PANTHER" id="PTHR43429:SF1">
    <property type="entry name" value="NAD(P)H SULFUR OXIDOREDUCTASE (COA-DEPENDENT)"/>
    <property type="match status" value="1"/>
</dbReference>
<evidence type="ECO:0000256" key="2">
    <source>
        <dbReference type="ARBA" id="ARBA00009130"/>
    </source>
</evidence>
<dbReference type="InterPro" id="IPR016156">
    <property type="entry name" value="FAD/NAD-linked_Rdtase_dimer_sf"/>
</dbReference>
<evidence type="ECO:0000256" key="6">
    <source>
        <dbReference type="ARBA" id="ARBA00023097"/>
    </source>
</evidence>
<dbReference type="EMBL" id="JBHSSL010000018">
    <property type="protein sequence ID" value="MFC6169465.1"/>
    <property type="molecule type" value="Genomic_DNA"/>
</dbReference>
<comment type="similarity">
    <text evidence="2">Belongs to the class-III pyridine nucleotide-disulfide oxidoreductase family.</text>
</comment>
<keyword evidence="6" id="KW-0558">Oxidation</keyword>
<dbReference type="PRINTS" id="PR00411">
    <property type="entry name" value="PNDRDTASEI"/>
</dbReference>
<gene>
    <name evidence="10" type="ORF">ACFQGP_02595</name>
</gene>
<evidence type="ECO:0000256" key="1">
    <source>
        <dbReference type="ARBA" id="ARBA00001974"/>
    </source>
</evidence>
<organism evidence="10 11">
    <name type="scientific">Loigolactobacillus jiayinensis</name>
    <dbReference type="NCBI Taxonomy" id="2486016"/>
    <lineage>
        <taxon>Bacteria</taxon>
        <taxon>Bacillati</taxon>
        <taxon>Bacillota</taxon>
        <taxon>Bacilli</taxon>
        <taxon>Lactobacillales</taxon>
        <taxon>Lactobacillaceae</taxon>
        <taxon>Loigolactobacillus</taxon>
    </lineage>
</organism>
<keyword evidence="3" id="KW-0285">Flavoprotein</keyword>
<name>A0ABW1R9B4_9LACO</name>
<dbReference type="InterPro" id="IPR036188">
    <property type="entry name" value="FAD/NAD-bd_sf"/>
</dbReference>
<evidence type="ECO:0000313" key="10">
    <source>
        <dbReference type="EMBL" id="MFC6169465.1"/>
    </source>
</evidence>
<keyword evidence="7" id="KW-0676">Redox-active center</keyword>
<dbReference type="Gene3D" id="3.30.390.30">
    <property type="match status" value="1"/>
</dbReference>
<feature type="domain" description="FAD/NAD(P)-binding" evidence="9">
    <location>
        <begin position="1"/>
        <end position="306"/>
    </location>
</feature>
<keyword evidence="4" id="KW-0274">FAD</keyword>
<dbReference type="Pfam" id="PF07992">
    <property type="entry name" value="Pyr_redox_2"/>
    <property type="match status" value="1"/>
</dbReference>
<keyword evidence="5" id="KW-0560">Oxidoreductase</keyword>
<dbReference type="SUPFAM" id="SSF55424">
    <property type="entry name" value="FAD/NAD-linked reductases, dimerisation (C-terminal) domain"/>
    <property type="match status" value="1"/>
</dbReference>
<dbReference type="PRINTS" id="PR00368">
    <property type="entry name" value="FADPNR"/>
</dbReference>
<evidence type="ECO:0000256" key="4">
    <source>
        <dbReference type="ARBA" id="ARBA00022827"/>
    </source>
</evidence>
<evidence type="ECO:0000259" key="9">
    <source>
        <dbReference type="Pfam" id="PF07992"/>
    </source>
</evidence>
<dbReference type="InterPro" id="IPR004099">
    <property type="entry name" value="Pyr_nucl-diS_OxRdtase_dimer"/>
</dbReference>
<protein>
    <submittedName>
        <fullName evidence="10">FAD-dependent oxidoreductase</fullName>
    </submittedName>
</protein>